<dbReference type="EC" id="2.1.1.-" evidence="5"/>
<evidence type="ECO:0000256" key="1">
    <source>
        <dbReference type="ARBA" id="ARBA00008361"/>
    </source>
</evidence>
<organism evidence="5 6">
    <name type="scientific">Methanosarcina barkeri 3</name>
    <dbReference type="NCBI Taxonomy" id="1434107"/>
    <lineage>
        <taxon>Archaea</taxon>
        <taxon>Methanobacteriati</taxon>
        <taxon>Methanobacteriota</taxon>
        <taxon>Stenosarchaea group</taxon>
        <taxon>Methanomicrobia</taxon>
        <taxon>Methanosarcinales</taxon>
        <taxon>Methanosarcinaceae</taxon>
        <taxon>Methanosarcina</taxon>
    </lineage>
</organism>
<evidence type="ECO:0000259" key="4">
    <source>
        <dbReference type="Pfam" id="PF08241"/>
    </source>
</evidence>
<dbReference type="PANTHER" id="PTHR44942:SF4">
    <property type="entry name" value="METHYLTRANSFERASE TYPE 11 DOMAIN-CONTAINING PROTEIN"/>
    <property type="match status" value="1"/>
</dbReference>
<dbReference type="CDD" id="cd02440">
    <property type="entry name" value="AdoMet_MTases"/>
    <property type="match status" value="1"/>
</dbReference>
<dbReference type="RefSeq" id="WP_048106379.1">
    <property type="nucleotide sequence ID" value="NZ_CP009517.1"/>
</dbReference>
<dbReference type="AlphaFoldDB" id="A0A0E3SKM1"/>
<dbReference type="GeneID" id="24788040"/>
<dbReference type="STRING" id="1434107.MSBR3_0565"/>
<dbReference type="Pfam" id="PF08241">
    <property type="entry name" value="Methyltransf_11"/>
    <property type="match status" value="1"/>
</dbReference>
<evidence type="ECO:0000256" key="3">
    <source>
        <dbReference type="ARBA" id="ARBA00022679"/>
    </source>
</evidence>
<evidence type="ECO:0000313" key="5">
    <source>
        <dbReference type="EMBL" id="AKB81143.1"/>
    </source>
</evidence>
<dbReference type="OrthoDB" id="147504at2157"/>
<dbReference type="HOGENOM" id="CLU_049344_3_3_2"/>
<name>A0A0E3SKM1_METBA</name>
<comment type="similarity">
    <text evidence="1">Belongs to the methyltransferase superfamily.</text>
</comment>
<dbReference type="PATRIC" id="fig|1434107.4.peg.754"/>
<dbReference type="PANTHER" id="PTHR44942">
    <property type="entry name" value="METHYLTRANSF_11 DOMAIN-CONTAINING PROTEIN"/>
    <property type="match status" value="1"/>
</dbReference>
<dbReference type="InterPro" id="IPR029063">
    <property type="entry name" value="SAM-dependent_MTases_sf"/>
</dbReference>
<dbReference type="InterPro" id="IPR051052">
    <property type="entry name" value="Diverse_substrate_MTase"/>
</dbReference>
<feature type="domain" description="Methyltransferase type 11" evidence="4">
    <location>
        <begin position="43"/>
        <end position="130"/>
    </location>
</feature>
<reference evidence="5" key="1">
    <citation type="submission" date="2014-07" db="EMBL/GenBank/DDBJ databases">
        <title>Methanogenic archaea and the global carbon cycle.</title>
        <authorList>
            <person name="Henriksen J.R."/>
            <person name="Luke J."/>
            <person name="Reinhart S."/>
            <person name="Benedict M.N."/>
            <person name="Youngblut N.D."/>
            <person name="Metcalf M.E."/>
            <person name="Whitaker R.J."/>
            <person name="Metcalf W.W."/>
        </authorList>
    </citation>
    <scope>NUCLEOTIDE SEQUENCE [LARGE SCALE GENOMIC DNA]</scope>
    <source>
        <strain evidence="5">3</strain>
    </source>
</reference>
<keyword evidence="3 5" id="KW-0808">Transferase</keyword>
<keyword evidence="6" id="KW-1185">Reference proteome</keyword>
<gene>
    <name evidence="5" type="ORF">MSBR3_0565</name>
</gene>
<dbReference type="GO" id="GO:0032259">
    <property type="term" value="P:methylation"/>
    <property type="evidence" value="ECO:0007669"/>
    <property type="project" value="UniProtKB-KW"/>
</dbReference>
<protein>
    <submittedName>
        <fullName evidence="5">Methyltransferase</fullName>
        <ecNumber evidence="5">2.1.1.-</ecNumber>
    </submittedName>
</protein>
<sequence>MDTTKKFTGKADIYSKYRPRYPKEYINYLVSYNNLTSNNTVADIGSGTGILTEQLLDKGLKVIAVEPNDDMRSIAEKRLKNHPKFVSIKGIAENTGLRSKSVDLITVAQAFHWFDKVKFKNECIRILKPNLNVALVWNIRDSSSQMILENAEICKNLCPSFNDFSGGIEETPEEFEQFFRDGKYEYCTFQNDLEYNLDDFLGRNLSASYAPKSTDSNYKEFIKELTELFMKYSKGNKIILPNVTRSYIGKV</sequence>
<keyword evidence="2 5" id="KW-0489">Methyltransferase</keyword>
<dbReference type="KEGG" id="mbak:MSBR3_0565"/>
<proteinExistence type="inferred from homology"/>
<dbReference type="SUPFAM" id="SSF53335">
    <property type="entry name" value="S-adenosyl-L-methionine-dependent methyltransferases"/>
    <property type="match status" value="1"/>
</dbReference>
<evidence type="ECO:0000256" key="2">
    <source>
        <dbReference type="ARBA" id="ARBA00022603"/>
    </source>
</evidence>
<dbReference type="EMBL" id="CP009517">
    <property type="protein sequence ID" value="AKB81143.1"/>
    <property type="molecule type" value="Genomic_DNA"/>
</dbReference>
<accession>A0A0E3SKM1</accession>
<dbReference type="GO" id="GO:0008757">
    <property type="term" value="F:S-adenosylmethionine-dependent methyltransferase activity"/>
    <property type="evidence" value="ECO:0007669"/>
    <property type="project" value="InterPro"/>
</dbReference>
<dbReference type="Proteomes" id="UP000033066">
    <property type="component" value="Chromosome"/>
</dbReference>
<evidence type="ECO:0000313" key="6">
    <source>
        <dbReference type="Proteomes" id="UP000033066"/>
    </source>
</evidence>
<dbReference type="InterPro" id="IPR013216">
    <property type="entry name" value="Methyltransf_11"/>
</dbReference>
<dbReference type="Gene3D" id="3.40.50.150">
    <property type="entry name" value="Vaccinia Virus protein VP39"/>
    <property type="match status" value="1"/>
</dbReference>